<keyword evidence="1" id="KW-0472">Membrane</keyword>
<dbReference type="EMBL" id="CP002006">
    <property type="protein sequence ID" value="ADE83672.1"/>
    <property type="molecule type" value="Genomic_DNA"/>
</dbReference>
<feature type="transmembrane region" description="Helical" evidence="1">
    <location>
        <begin position="16"/>
        <end position="39"/>
    </location>
</feature>
<evidence type="ECO:0000313" key="2">
    <source>
        <dbReference type="EMBL" id="ADE83672.1"/>
    </source>
</evidence>
<sequence>MKNSMNSNRNSRRKDCLIMVLTIVIITLVAIVLCGSLMRVLEGRLLFQLFVAVLLSVSATGIITTLLLYSQRIQHEEWVRAQMVFLEEQIRDQRLFESKQKQKEKERLWGFLRKLCDMVKDQKILPEYIYKELYNE</sequence>
<reference evidence="2 3" key="1">
    <citation type="journal article" date="2010" name="Microb. Ecol.">
        <title>Comparative genome analysis of Prevotella ruminicola and Prevotella bryantii: insights into their environmental niche.</title>
        <authorList>
            <consortium name="North American Consortium for Rumen Bacteria"/>
            <person name="Purushe J."/>
            <person name="Fouts D.E."/>
            <person name="Morrison M."/>
            <person name="White B.A."/>
            <person name="Mackie R.I."/>
            <person name="Coutinho P.M."/>
            <person name="Henrissat B."/>
            <person name="Nelson K.E."/>
        </authorList>
    </citation>
    <scope>NUCLEOTIDE SEQUENCE [LARGE SCALE GENOMIC DNA]</scope>
    <source>
        <strain evidence="3">ATCC 19189 / JCM 8958 / 23</strain>
    </source>
</reference>
<gene>
    <name evidence="2" type="ordered locus">PRU_2818</name>
</gene>
<dbReference type="AlphaFoldDB" id="D5EY97"/>
<dbReference type="HOGENOM" id="CLU_1873560_0_0_10"/>
<dbReference type="STRING" id="264731.PRU_2818"/>
<name>D5EY97_XYLR2</name>
<feature type="transmembrane region" description="Helical" evidence="1">
    <location>
        <begin position="45"/>
        <end position="69"/>
    </location>
</feature>
<keyword evidence="3" id="KW-1185">Reference proteome</keyword>
<organism evidence="2 3">
    <name type="scientific">Xylanibacter ruminicola (strain ATCC 19189 / DSM 19721 / CIP 105475 / JCM 8958 / 23)</name>
    <name type="common">Prevotella ruminicola</name>
    <dbReference type="NCBI Taxonomy" id="264731"/>
    <lineage>
        <taxon>Bacteria</taxon>
        <taxon>Pseudomonadati</taxon>
        <taxon>Bacteroidota</taxon>
        <taxon>Bacteroidia</taxon>
        <taxon>Bacteroidales</taxon>
        <taxon>Prevotellaceae</taxon>
        <taxon>Xylanibacter</taxon>
    </lineage>
</organism>
<dbReference type="Proteomes" id="UP000000927">
    <property type="component" value="Chromosome"/>
</dbReference>
<keyword evidence="1" id="KW-0812">Transmembrane</keyword>
<dbReference type="KEGG" id="pru:PRU_2818"/>
<accession>D5EY97</accession>
<keyword evidence="1" id="KW-1133">Transmembrane helix</keyword>
<evidence type="ECO:0000313" key="3">
    <source>
        <dbReference type="Proteomes" id="UP000000927"/>
    </source>
</evidence>
<evidence type="ECO:0000256" key="1">
    <source>
        <dbReference type="SAM" id="Phobius"/>
    </source>
</evidence>
<proteinExistence type="predicted"/>
<protein>
    <submittedName>
        <fullName evidence="2">Uncharacterized protein</fullName>
    </submittedName>
</protein>